<evidence type="ECO:0008006" key="3">
    <source>
        <dbReference type="Google" id="ProtNLM"/>
    </source>
</evidence>
<feature type="non-terminal residue" evidence="1">
    <location>
        <position position="104"/>
    </location>
</feature>
<keyword evidence="2" id="KW-1185">Reference proteome</keyword>
<comment type="caution">
    <text evidence="1">The sequence shown here is derived from an EMBL/GenBank/DDBJ whole genome shotgun (WGS) entry which is preliminary data.</text>
</comment>
<accession>A0AA38GVB5</accession>
<reference evidence="1 2" key="1">
    <citation type="journal article" date="2021" name="Nat. Plants">
        <title>The Taxus genome provides insights into paclitaxel biosynthesis.</title>
        <authorList>
            <person name="Xiong X."/>
            <person name="Gou J."/>
            <person name="Liao Q."/>
            <person name="Li Y."/>
            <person name="Zhou Q."/>
            <person name="Bi G."/>
            <person name="Li C."/>
            <person name="Du R."/>
            <person name="Wang X."/>
            <person name="Sun T."/>
            <person name="Guo L."/>
            <person name="Liang H."/>
            <person name="Lu P."/>
            <person name="Wu Y."/>
            <person name="Zhang Z."/>
            <person name="Ro D.K."/>
            <person name="Shang Y."/>
            <person name="Huang S."/>
            <person name="Yan J."/>
        </authorList>
    </citation>
    <scope>NUCLEOTIDE SEQUENCE [LARGE SCALE GENOMIC DNA]</scope>
    <source>
        <strain evidence="1">Ta-2019</strain>
    </source>
</reference>
<dbReference type="Proteomes" id="UP000824469">
    <property type="component" value="Unassembled WGS sequence"/>
</dbReference>
<dbReference type="OMA" id="CYVEASY"/>
<dbReference type="InterPro" id="IPR011990">
    <property type="entry name" value="TPR-like_helical_dom_sf"/>
</dbReference>
<sequence length="104" mass="11677">TKHDYHKAEDYYSRAILAHPGEGGVLAQYAKLIWELHGDEERASAYFEQAVQASPEDCHVQAAYASFLWNTDTEEEDKEHGRLSLSSYSPNSYEIVGPATATVR</sequence>
<organism evidence="1 2">
    <name type="scientific">Taxus chinensis</name>
    <name type="common">Chinese yew</name>
    <name type="synonym">Taxus wallichiana var. chinensis</name>
    <dbReference type="NCBI Taxonomy" id="29808"/>
    <lineage>
        <taxon>Eukaryota</taxon>
        <taxon>Viridiplantae</taxon>
        <taxon>Streptophyta</taxon>
        <taxon>Embryophyta</taxon>
        <taxon>Tracheophyta</taxon>
        <taxon>Spermatophyta</taxon>
        <taxon>Pinopsida</taxon>
        <taxon>Pinidae</taxon>
        <taxon>Conifers II</taxon>
        <taxon>Cupressales</taxon>
        <taxon>Taxaceae</taxon>
        <taxon>Taxus</taxon>
    </lineage>
</organism>
<protein>
    <recommendedName>
        <fullName evidence="3">Tetratricopeptide repeat protein</fullName>
    </recommendedName>
</protein>
<dbReference type="Gene3D" id="1.25.40.10">
    <property type="entry name" value="Tetratricopeptide repeat domain"/>
    <property type="match status" value="1"/>
</dbReference>
<dbReference type="EMBL" id="JAHRHJ020000001">
    <property type="protein sequence ID" value="KAH9330354.1"/>
    <property type="molecule type" value="Genomic_DNA"/>
</dbReference>
<dbReference type="PANTHER" id="PTHR26312:SF222">
    <property type="entry name" value="EXPRESSED PROTEIN"/>
    <property type="match status" value="1"/>
</dbReference>
<proteinExistence type="predicted"/>
<evidence type="ECO:0000313" key="2">
    <source>
        <dbReference type="Proteomes" id="UP000824469"/>
    </source>
</evidence>
<evidence type="ECO:0000313" key="1">
    <source>
        <dbReference type="EMBL" id="KAH9330354.1"/>
    </source>
</evidence>
<dbReference type="SUPFAM" id="SSF48452">
    <property type="entry name" value="TPR-like"/>
    <property type="match status" value="1"/>
</dbReference>
<dbReference type="PANTHER" id="PTHR26312">
    <property type="entry name" value="TETRATRICOPEPTIDE REPEAT PROTEIN 5"/>
    <property type="match status" value="1"/>
</dbReference>
<gene>
    <name evidence="1" type="ORF">KI387_002462</name>
</gene>
<name>A0AA38GVB5_TAXCH</name>
<dbReference type="AlphaFoldDB" id="A0AA38GVB5"/>